<feature type="short sequence motif" description="GXSXG" evidence="4">
    <location>
        <begin position="63"/>
        <end position="67"/>
    </location>
</feature>
<dbReference type="EMBL" id="PHIG01000043">
    <property type="protein sequence ID" value="PJK28574.1"/>
    <property type="molecule type" value="Genomic_DNA"/>
</dbReference>
<keyword evidence="2 4" id="KW-0442">Lipid degradation</keyword>
<dbReference type="InterPro" id="IPR016035">
    <property type="entry name" value="Acyl_Trfase/lysoPLipase"/>
</dbReference>
<evidence type="ECO:0000256" key="1">
    <source>
        <dbReference type="ARBA" id="ARBA00022801"/>
    </source>
</evidence>
<name>A0A2M9FYN9_9PROT</name>
<dbReference type="InterPro" id="IPR050301">
    <property type="entry name" value="NTE"/>
</dbReference>
<comment type="caution">
    <text evidence="6">The sequence shown here is derived from an EMBL/GenBank/DDBJ whole genome shotgun (WGS) entry which is preliminary data.</text>
</comment>
<dbReference type="PROSITE" id="PS51635">
    <property type="entry name" value="PNPLA"/>
    <property type="match status" value="1"/>
</dbReference>
<evidence type="ECO:0000313" key="6">
    <source>
        <dbReference type="EMBL" id="PJK28574.1"/>
    </source>
</evidence>
<dbReference type="PANTHER" id="PTHR14226">
    <property type="entry name" value="NEUROPATHY TARGET ESTERASE/SWISS CHEESE D.MELANOGASTER"/>
    <property type="match status" value="1"/>
</dbReference>
<dbReference type="PANTHER" id="PTHR14226:SF64">
    <property type="entry name" value="PNPLA DOMAIN-CONTAINING PROTEIN"/>
    <property type="match status" value="1"/>
</dbReference>
<dbReference type="GO" id="GO:0016787">
    <property type="term" value="F:hydrolase activity"/>
    <property type="evidence" value="ECO:0007669"/>
    <property type="project" value="UniProtKB-UniRule"/>
</dbReference>
<accession>A0A2M9FYN9</accession>
<organism evidence="6 7">
    <name type="scientific">Minwuia thermotolerans</name>
    <dbReference type="NCBI Taxonomy" id="2056226"/>
    <lineage>
        <taxon>Bacteria</taxon>
        <taxon>Pseudomonadati</taxon>
        <taxon>Pseudomonadota</taxon>
        <taxon>Alphaproteobacteria</taxon>
        <taxon>Minwuiales</taxon>
        <taxon>Minwuiaceae</taxon>
        <taxon>Minwuia</taxon>
    </lineage>
</organism>
<dbReference type="OrthoDB" id="4080114at2"/>
<gene>
    <name evidence="6" type="ORF">CVT23_16605</name>
</gene>
<dbReference type="GO" id="GO:0016042">
    <property type="term" value="P:lipid catabolic process"/>
    <property type="evidence" value="ECO:0007669"/>
    <property type="project" value="UniProtKB-UniRule"/>
</dbReference>
<feature type="short sequence motif" description="GXGXXG" evidence="4">
    <location>
        <begin position="34"/>
        <end position="39"/>
    </location>
</feature>
<dbReference type="AlphaFoldDB" id="A0A2M9FYN9"/>
<evidence type="ECO:0000256" key="2">
    <source>
        <dbReference type="ARBA" id="ARBA00022963"/>
    </source>
</evidence>
<dbReference type="Pfam" id="PF01734">
    <property type="entry name" value="Patatin"/>
    <property type="match status" value="1"/>
</dbReference>
<reference evidence="6 7" key="1">
    <citation type="submission" date="2017-11" db="EMBL/GenBank/DDBJ databases">
        <title>Draft genome sequence of Rhizobiales bacterium SY3-13.</title>
        <authorList>
            <person name="Sun C."/>
        </authorList>
    </citation>
    <scope>NUCLEOTIDE SEQUENCE [LARGE SCALE GENOMIC DNA]</scope>
    <source>
        <strain evidence="6 7">SY3-13</strain>
    </source>
</reference>
<keyword evidence="1 4" id="KW-0378">Hydrolase</keyword>
<dbReference type="InterPro" id="IPR002641">
    <property type="entry name" value="PNPLA_dom"/>
</dbReference>
<evidence type="ECO:0000313" key="7">
    <source>
        <dbReference type="Proteomes" id="UP000229498"/>
    </source>
</evidence>
<proteinExistence type="predicted"/>
<dbReference type="RefSeq" id="WP_109796053.1">
    <property type="nucleotide sequence ID" value="NZ_PHIG01000043.1"/>
</dbReference>
<evidence type="ECO:0000256" key="4">
    <source>
        <dbReference type="PROSITE-ProRule" id="PRU01161"/>
    </source>
</evidence>
<dbReference type="Proteomes" id="UP000229498">
    <property type="component" value="Unassembled WGS sequence"/>
</dbReference>
<keyword evidence="3 4" id="KW-0443">Lipid metabolism</keyword>
<feature type="active site" description="Proton acceptor" evidence="4">
    <location>
        <position position="187"/>
    </location>
</feature>
<keyword evidence="7" id="KW-1185">Reference proteome</keyword>
<dbReference type="SUPFAM" id="SSF52151">
    <property type="entry name" value="FabD/lysophospholipase-like"/>
    <property type="match status" value="1"/>
</dbReference>
<feature type="active site" description="Nucleophile" evidence="4">
    <location>
        <position position="65"/>
    </location>
</feature>
<protein>
    <recommendedName>
        <fullName evidence="5">PNPLA domain-containing protein</fullName>
    </recommendedName>
</protein>
<evidence type="ECO:0000256" key="3">
    <source>
        <dbReference type="ARBA" id="ARBA00023098"/>
    </source>
</evidence>
<sequence>MTRPVAHPVLAEIERRRAGGPRDPDIRLALVIEGGGMRGVVCGGMVAGLEALGLTEVFDEVIGSSAGAIAGAYFVAGQAAFGTRIFYEEINNRRFIWKPRLFMRRPVVSVDFLLDDVCRDAKRLDWRAVLAARSRLVCVAANLDRECAAALTGFADDKALFAAMKASARIPAVAGPPVVIDGERHVDAGVFENIPLATADSRGATHVVALLTRPEDTPAPELERIERLLIVPWLDRQKPGLGAGYRLSPARYAGELARARGVAPCPDGAAVLAIAPTAARPEISNIEVDARILQQGALDGYTAVLDAFGRPAPTTPPAALRLDRLG</sequence>
<comment type="caution">
    <text evidence="4">Lacks conserved residue(s) required for the propagation of feature annotation.</text>
</comment>
<evidence type="ECO:0000259" key="5">
    <source>
        <dbReference type="PROSITE" id="PS51635"/>
    </source>
</evidence>
<feature type="domain" description="PNPLA" evidence="5">
    <location>
        <begin position="30"/>
        <end position="200"/>
    </location>
</feature>
<dbReference type="Gene3D" id="3.40.1090.10">
    <property type="entry name" value="Cytosolic phospholipase A2 catalytic domain"/>
    <property type="match status" value="2"/>
</dbReference>